<evidence type="ECO:0000259" key="1">
    <source>
        <dbReference type="Pfam" id="PF05699"/>
    </source>
</evidence>
<proteinExistence type="predicted"/>
<organism evidence="2 3">
    <name type="scientific">Trachymyrmex cornetzi</name>
    <dbReference type="NCBI Taxonomy" id="471704"/>
    <lineage>
        <taxon>Eukaryota</taxon>
        <taxon>Metazoa</taxon>
        <taxon>Ecdysozoa</taxon>
        <taxon>Arthropoda</taxon>
        <taxon>Hexapoda</taxon>
        <taxon>Insecta</taxon>
        <taxon>Pterygota</taxon>
        <taxon>Neoptera</taxon>
        <taxon>Endopterygota</taxon>
        <taxon>Hymenoptera</taxon>
        <taxon>Apocrita</taxon>
        <taxon>Aculeata</taxon>
        <taxon>Formicoidea</taxon>
        <taxon>Formicidae</taxon>
        <taxon>Myrmicinae</taxon>
        <taxon>Trachymyrmex</taxon>
    </lineage>
</organism>
<dbReference type="InterPro" id="IPR012337">
    <property type="entry name" value="RNaseH-like_sf"/>
</dbReference>
<dbReference type="PANTHER" id="PTHR37162:SF1">
    <property type="entry name" value="BED-TYPE DOMAIN-CONTAINING PROTEIN"/>
    <property type="match status" value="1"/>
</dbReference>
<dbReference type="GO" id="GO:0046983">
    <property type="term" value="F:protein dimerization activity"/>
    <property type="evidence" value="ECO:0007669"/>
    <property type="project" value="InterPro"/>
</dbReference>
<gene>
    <name evidence="2" type="ORF">ALC57_18505</name>
</gene>
<dbReference type="Proteomes" id="UP000078492">
    <property type="component" value="Unassembled WGS sequence"/>
</dbReference>
<accession>A0A151IRU6</accession>
<dbReference type="AlphaFoldDB" id="A0A151IRU6"/>
<dbReference type="SUPFAM" id="SSF53098">
    <property type="entry name" value="Ribonuclease H-like"/>
    <property type="match status" value="1"/>
</dbReference>
<dbReference type="Pfam" id="PF05699">
    <property type="entry name" value="Dimer_Tnp_hAT"/>
    <property type="match status" value="1"/>
</dbReference>
<dbReference type="InterPro" id="IPR008906">
    <property type="entry name" value="HATC_C_dom"/>
</dbReference>
<dbReference type="EMBL" id="KQ981113">
    <property type="protein sequence ID" value="KYN09400.1"/>
    <property type="molecule type" value="Genomic_DNA"/>
</dbReference>
<evidence type="ECO:0000313" key="2">
    <source>
        <dbReference type="EMBL" id="KYN09400.1"/>
    </source>
</evidence>
<evidence type="ECO:0000313" key="3">
    <source>
        <dbReference type="Proteomes" id="UP000078492"/>
    </source>
</evidence>
<protein>
    <recommendedName>
        <fullName evidence="1">HAT C-terminal dimerisation domain-containing protein</fullName>
    </recommendedName>
</protein>
<keyword evidence="3" id="KW-1185">Reference proteome</keyword>
<name>A0A151IRU6_9HYME</name>
<feature type="domain" description="HAT C-terminal dimerisation" evidence="1">
    <location>
        <begin position="94"/>
        <end position="150"/>
    </location>
</feature>
<dbReference type="PANTHER" id="PTHR37162">
    <property type="entry name" value="HAT FAMILY DIMERISATION DOMAINCONTAINING PROTEIN-RELATED"/>
    <property type="match status" value="1"/>
</dbReference>
<reference evidence="2 3" key="1">
    <citation type="submission" date="2015-09" db="EMBL/GenBank/DDBJ databases">
        <title>Trachymyrmex cornetzi WGS genome.</title>
        <authorList>
            <person name="Nygaard S."/>
            <person name="Hu H."/>
            <person name="Boomsma J."/>
            <person name="Zhang G."/>
        </authorList>
    </citation>
    <scope>NUCLEOTIDE SEQUENCE [LARGE SCALE GENOMIC DNA]</scope>
    <source>
        <strain evidence="2">Tcor2-1</strain>
        <tissue evidence="2">Whole body</tissue>
    </source>
</reference>
<sequence length="205" mass="24455">MDSDNSDGGFVTPKKKRVPTWRKQLFTTSWFQNLVVGWLINICDKYKNLVPNVNDIITEWNKLPYYFFEDEVKNLKEVQIELFWYQISEIKDFNDQYLFANLFSLAKIVLSLPHSNAHIERIFSKCSDIKTKKRNRLSTKTMCSLLRIKMQMENLKVNATNYPLREELFKKYNSSYYYREEVEIPSTSQQDNDILLDSDSDDDHF</sequence>